<evidence type="ECO:0000313" key="2">
    <source>
        <dbReference type="EMBL" id="MBP1042590.1"/>
    </source>
</evidence>
<protein>
    <submittedName>
        <fullName evidence="2">Uncharacterized protein</fullName>
    </submittedName>
</protein>
<sequence>MSETEKAKELIEKNKQKQKLQALIQSNKGNQASFGKSPNRDNKQKGQKNMKRSIKNK</sequence>
<feature type="compositionally biased region" description="Basic residues" evidence="1">
    <location>
        <begin position="45"/>
        <end position="57"/>
    </location>
</feature>
<feature type="compositionally biased region" description="Polar residues" evidence="1">
    <location>
        <begin position="23"/>
        <end position="36"/>
    </location>
</feature>
<evidence type="ECO:0000256" key="1">
    <source>
        <dbReference type="SAM" id="MobiDB-lite"/>
    </source>
</evidence>
<dbReference type="RefSeq" id="WP_209529905.1">
    <property type="nucleotide sequence ID" value="NZ_JAEEGA010000011.1"/>
</dbReference>
<name>A0A940P7P5_9ENTE</name>
<proteinExistence type="predicted"/>
<evidence type="ECO:0000313" key="3">
    <source>
        <dbReference type="Proteomes" id="UP000674938"/>
    </source>
</evidence>
<dbReference type="EMBL" id="JAEEGA010000011">
    <property type="protein sequence ID" value="MBP1042590.1"/>
    <property type="molecule type" value="Genomic_DNA"/>
</dbReference>
<gene>
    <name evidence="2" type="ORF">I6N95_16360</name>
</gene>
<feature type="compositionally biased region" description="Basic and acidic residues" evidence="1">
    <location>
        <begin position="1"/>
        <end position="15"/>
    </location>
</feature>
<dbReference type="AlphaFoldDB" id="A0A940P7P5"/>
<keyword evidence="3" id="KW-1185">Reference proteome</keyword>
<feature type="region of interest" description="Disordered" evidence="1">
    <location>
        <begin position="1"/>
        <end position="57"/>
    </location>
</feature>
<dbReference type="Proteomes" id="UP000674938">
    <property type="component" value="Unassembled WGS sequence"/>
</dbReference>
<organism evidence="2 3">
    <name type="scientific">Vagococcus allomyrinae</name>
    <dbReference type="NCBI Taxonomy" id="2794353"/>
    <lineage>
        <taxon>Bacteria</taxon>
        <taxon>Bacillati</taxon>
        <taxon>Bacillota</taxon>
        <taxon>Bacilli</taxon>
        <taxon>Lactobacillales</taxon>
        <taxon>Enterococcaceae</taxon>
        <taxon>Vagococcus</taxon>
    </lineage>
</organism>
<accession>A0A940P7P5</accession>
<reference evidence="2" key="1">
    <citation type="submission" date="2020-12" db="EMBL/GenBank/DDBJ databases">
        <title>Vagococcus allomyrinae sp. nov. and Enterococcus lavae sp. nov., isolated from the larvae of Allomyrina dichotoma.</title>
        <authorList>
            <person name="Lee S.D."/>
        </authorList>
    </citation>
    <scope>NUCLEOTIDE SEQUENCE</scope>
    <source>
        <strain evidence="2">BWB3-3</strain>
    </source>
</reference>
<comment type="caution">
    <text evidence="2">The sequence shown here is derived from an EMBL/GenBank/DDBJ whole genome shotgun (WGS) entry which is preliminary data.</text>
</comment>